<protein>
    <recommendedName>
        <fullName evidence="3">Transmembrane protein</fullName>
    </recommendedName>
</protein>
<accession>A0A071MKU8</accession>
<organism evidence="2">
    <name type="scientific">Burkholderia cenocepacia</name>
    <dbReference type="NCBI Taxonomy" id="95486"/>
    <lineage>
        <taxon>Bacteria</taxon>
        <taxon>Pseudomonadati</taxon>
        <taxon>Pseudomonadota</taxon>
        <taxon>Betaproteobacteria</taxon>
        <taxon>Burkholderiales</taxon>
        <taxon>Burkholderiaceae</taxon>
        <taxon>Burkholderia</taxon>
        <taxon>Burkholderia cepacia complex</taxon>
    </lineage>
</organism>
<gene>
    <name evidence="2" type="ORF">DT99_00310</name>
</gene>
<dbReference type="OrthoDB" id="9131292at2"/>
<name>A0A071MKU8_9BURK</name>
<reference evidence="2" key="1">
    <citation type="submission" date="2014-04" db="EMBL/GenBank/DDBJ databases">
        <title>In planta biocontrol of soil-borne Fusarium wilt of banana through a plant endophytic bacterium, Burkholderia cenocepacia 869T2.</title>
        <authorList>
            <person name="Ho Y.-N."/>
            <person name="Chiang H.-M."/>
            <person name="Chao C.-P."/>
            <person name="Su C.-C."/>
            <person name="Hsu H.-F."/>
            <person name="Guo C.-T."/>
            <person name="Hsieh J.-L."/>
            <person name="Huang C.-C."/>
        </authorList>
    </citation>
    <scope>NUCLEOTIDE SEQUENCE [LARGE SCALE GENOMIC DNA]</scope>
    <source>
        <strain evidence="2">869T2</strain>
    </source>
</reference>
<evidence type="ECO:0008006" key="3">
    <source>
        <dbReference type="Google" id="ProtNLM"/>
    </source>
</evidence>
<dbReference type="EMBL" id="JJOA01000001">
    <property type="protein sequence ID" value="KEA61265.1"/>
    <property type="molecule type" value="Genomic_DNA"/>
</dbReference>
<evidence type="ECO:0000256" key="1">
    <source>
        <dbReference type="SAM" id="Phobius"/>
    </source>
</evidence>
<dbReference type="AlphaFoldDB" id="A0A071MKU8"/>
<proteinExistence type="predicted"/>
<sequence>MATTHQHFHLELRHATAPTYFISYLFPALLFAYELLRVGQWIRDHGMHFAAFKQMGYEYLLMLLFVGLQIAVEAIFLLGAAMRRDNRDFEHRLPNVILGIGCSIALLAIDLAIQLSF</sequence>
<evidence type="ECO:0000313" key="2">
    <source>
        <dbReference type="EMBL" id="KEA61265.1"/>
    </source>
</evidence>
<feature type="transmembrane region" description="Helical" evidence="1">
    <location>
        <begin position="20"/>
        <end position="38"/>
    </location>
</feature>
<feature type="transmembrane region" description="Helical" evidence="1">
    <location>
        <begin position="59"/>
        <end position="81"/>
    </location>
</feature>
<comment type="caution">
    <text evidence="2">The sequence shown here is derived from an EMBL/GenBank/DDBJ whole genome shotgun (WGS) entry which is preliminary data.</text>
</comment>
<keyword evidence="1" id="KW-1133">Transmembrane helix</keyword>
<keyword evidence="1" id="KW-0812">Transmembrane</keyword>
<feature type="transmembrane region" description="Helical" evidence="1">
    <location>
        <begin position="93"/>
        <end position="113"/>
    </location>
</feature>
<keyword evidence="1" id="KW-0472">Membrane</keyword>